<protein>
    <recommendedName>
        <fullName evidence="1">LexA repressor DNA-binding domain-containing protein</fullName>
    </recommendedName>
</protein>
<reference evidence="2 3" key="1">
    <citation type="submission" date="2024-06" db="EMBL/GenBank/DDBJ databases">
        <title>The Natural Products Discovery Center: Release of the First 8490 Sequenced Strains for Exploring Actinobacteria Biosynthetic Diversity.</title>
        <authorList>
            <person name="Kalkreuter E."/>
            <person name="Kautsar S.A."/>
            <person name="Yang D."/>
            <person name="Bader C.D."/>
            <person name="Teijaro C.N."/>
            <person name="Fluegel L."/>
            <person name="Davis C.M."/>
            <person name="Simpson J.R."/>
            <person name="Lauterbach L."/>
            <person name="Steele A.D."/>
            <person name="Gui C."/>
            <person name="Meng S."/>
            <person name="Li G."/>
            <person name="Viehrig K."/>
            <person name="Ye F."/>
            <person name="Su P."/>
            <person name="Kiefer A.F."/>
            <person name="Nichols A."/>
            <person name="Cepeda A.J."/>
            <person name="Yan W."/>
            <person name="Fan B."/>
            <person name="Jiang Y."/>
            <person name="Adhikari A."/>
            <person name="Zheng C.-J."/>
            <person name="Schuster L."/>
            <person name="Cowan T.M."/>
            <person name="Smanski M.J."/>
            <person name="Chevrette M.G."/>
            <person name="De Carvalho L.P.S."/>
            <person name="Shen B."/>
        </authorList>
    </citation>
    <scope>NUCLEOTIDE SEQUENCE [LARGE SCALE GENOMIC DNA]</scope>
    <source>
        <strain evidence="2 3">NPDC047833</strain>
    </source>
</reference>
<accession>A0ABV3M501</accession>
<dbReference type="Pfam" id="PF01726">
    <property type="entry name" value="LexA_DNA_bind"/>
    <property type="match status" value="1"/>
</dbReference>
<gene>
    <name evidence="2" type="ORF">AB0887_32335</name>
</gene>
<evidence type="ECO:0000259" key="1">
    <source>
        <dbReference type="Pfam" id="PF01726"/>
    </source>
</evidence>
<sequence>MTRRSWTITDRQRSVLACIRDRILESGEAPTVREIGAAVGLSSPSSVHYQLRRLEQAGALVRADSGSWRNYRLAR</sequence>
<organism evidence="2 3">
    <name type="scientific">Streptomyces huasconensis</name>
    <dbReference type="NCBI Taxonomy" id="1854574"/>
    <lineage>
        <taxon>Bacteria</taxon>
        <taxon>Bacillati</taxon>
        <taxon>Actinomycetota</taxon>
        <taxon>Actinomycetes</taxon>
        <taxon>Kitasatosporales</taxon>
        <taxon>Streptomycetaceae</taxon>
        <taxon>Streptomyces</taxon>
    </lineage>
</organism>
<dbReference type="InterPro" id="IPR006199">
    <property type="entry name" value="LexA_DNA-bd_dom"/>
</dbReference>
<dbReference type="InterPro" id="IPR036388">
    <property type="entry name" value="WH-like_DNA-bd_sf"/>
</dbReference>
<proteinExistence type="predicted"/>
<comment type="caution">
    <text evidence="2">The sequence shown here is derived from an EMBL/GenBank/DDBJ whole genome shotgun (WGS) entry which is preliminary data.</text>
</comment>
<name>A0ABV3M501_9ACTN</name>
<dbReference type="SUPFAM" id="SSF46785">
    <property type="entry name" value="Winged helix' DNA-binding domain"/>
    <property type="match status" value="1"/>
</dbReference>
<feature type="domain" description="LexA repressor DNA-binding" evidence="1">
    <location>
        <begin position="8"/>
        <end position="64"/>
    </location>
</feature>
<evidence type="ECO:0000313" key="2">
    <source>
        <dbReference type="EMBL" id="MEW2366625.1"/>
    </source>
</evidence>
<dbReference type="RefSeq" id="WP_359783122.1">
    <property type="nucleotide sequence ID" value="NZ_JBEYRR010000013.1"/>
</dbReference>
<dbReference type="Proteomes" id="UP001553843">
    <property type="component" value="Unassembled WGS sequence"/>
</dbReference>
<dbReference type="EMBL" id="JBEYRS010000018">
    <property type="protein sequence ID" value="MEW2366625.1"/>
    <property type="molecule type" value="Genomic_DNA"/>
</dbReference>
<evidence type="ECO:0000313" key="3">
    <source>
        <dbReference type="Proteomes" id="UP001553843"/>
    </source>
</evidence>
<dbReference type="InterPro" id="IPR036390">
    <property type="entry name" value="WH_DNA-bd_sf"/>
</dbReference>
<keyword evidence="3" id="KW-1185">Reference proteome</keyword>
<dbReference type="Gene3D" id="1.10.10.10">
    <property type="entry name" value="Winged helix-like DNA-binding domain superfamily/Winged helix DNA-binding domain"/>
    <property type="match status" value="1"/>
</dbReference>